<dbReference type="EMBL" id="BMHB01000001">
    <property type="protein sequence ID" value="GGI10776.1"/>
    <property type="molecule type" value="Genomic_DNA"/>
</dbReference>
<dbReference type="Gene3D" id="3.40.630.30">
    <property type="match status" value="1"/>
</dbReference>
<dbReference type="SUPFAM" id="SSF55729">
    <property type="entry name" value="Acyl-CoA N-acyltransferases (Nat)"/>
    <property type="match status" value="1"/>
</dbReference>
<dbReference type="AlphaFoldDB" id="A0A8J3AIP9"/>
<dbReference type="Pfam" id="PF00583">
    <property type="entry name" value="Acetyltransf_1"/>
    <property type="match status" value="1"/>
</dbReference>
<proteinExistence type="predicted"/>
<evidence type="ECO:0000259" key="1">
    <source>
        <dbReference type="PROSITE" id="PS51186"/>
    </source>
</evidence>
<comment type="caution">
    <text evidence="2">The sequence shown here is derived from an EMBL/GenBank/DDBJ whole genome shotgun (WGS) entry which is preliminary data.</text>
</comment>
<dbReference type="GO" id="GO:0016747">
    <property type="term" value="F:acyltransferase activity, transferring groups other than amino-acyl groups"/>
    <property type="evidence" value="ECO:0007669"/>
    <property type="project" value="InterPro"/>
</dbReference>
<sequence>MNLIYEVISEEKIEYCRDLCNELMAFQKSKAHITPELFDSMNFDTRLVPSVKNAIHNYIVIVKDADKIVGYVYANISPKEVYSNSFATFFDLSSVEKQNVGCLSQFYIKEKYRKYGVGSILFKMSMNWLKQFDDVDDYFIYVSNGNEDALEFYKRKGFTVSHDILDGFITVLRSNQEFK</sequence>
<dbReference type="PROSITE" id="PS51186">
    <property type="entry name" value="GNAT"/>
    <property type="match status" value="1"/>
</dbReference>
<keyword evidence="3" id="KW-1185">Reference proteome</keyword>
<dbReference type="InterPro" id="IPR000182">
    <property type="entry name" value="GNAT_dom"/>
</dbReference>
<protein>
    <recommendedName>
        <fullName evidence="1">N-acetyltransferase domain-containing protein</fullName>
    </recommendedName>
</protein>
<evidence type="ECO:0000313" key="2">
    <source>
        <dbReference type="EMBL" id="GGI10776.1"/>
    </source>
</evidence>
<dbReference type="OrthoDB" id="87541at2"/>
<organism evidence="2 3">
    <name type="scientific">Gottfriedia solisilvae</name>
    <dbReference type="NCBI Taxonomy" id="1516104"/>
    <lineage>
        <taxon>Bacteria</taxon>
        <taxon>Bacillati</taxon>
        <taxon>Bacillota</taxon>
        <taxon>Bacilli</taxon>
        <taxon>Bacillales</taxon>
        <taxon>Bacillaceae</taxon>
        <taxon>Gottfriedia</taxon>
    </lineage>
</organism>
<dbReference type="CDD" id="cd04301">
    <property type="entry name" value="NAT_SF"/>
    <property type="match status" value="1"/>
</dbReference>
<dbReference type="InterPro" id="IPR016181">
    <property type="entry name" value="Acyl_CoA_acyltransferase"/>
</dbReference>
<dbReference type="Proteomes" id="UP000626244">
    <property type="component" value="Unassembled WGS sequence"/>
</dbReference>
<gene>
    <name evidence="2" type="ORF">GCM10007380_04500</name>
</gene>
<feature type="domain" description="N-acetyltransferase" evidence="1">
    <location>
        <begin position="3"/>
        <end position="177"/>
    </location>
</feature>
<name>A0A8J3AIP9_9BACI</name>
<accession>A0A8J3AIP9</accession>
<reference evidence="3" key="1">
    <citation type="journal article" date="2019" name="Int. J. Syst. Evol. Microbiol.">
        <title>The Global Catalogue of Microorganisms (GCM) 10K type strain sequencing project: providing services to taxonomists for standard genome sequencing and annotation.</title>
        <authorList>
            <consortium name="The Broad Institute Genomics Platform"/>
            <consortium name="The Broad Institute Genome Sequencing Center for Infectious Disease"/>
            <person name="Wu L."/>
            <person name="Ma J."/>
        </authorList>
    </citation>
    <scope>NUCLEOTIDE SEQUENCE [LARGE SCALE GENOMIC DNA]</scope>
    <source>
        <strain evidence="3">CGMCC 1.14993</strain>
    </source>
</reference>
<evidence type="ECO:0000313" key="3">
    <source>
        <dbReference type="Proteomes" id="UP000626244"/>
    </source>
</evidence>